<evidence type="ECO:0000313" key="4">
    <source>
        <dbReference type="EMBL" id="UXH80766.1"/>
    </source>
</evidence>
<dbReference type="InterPro" id="IPR047569">
    <property type="entry name" value="CBM56"/>
</dbReference>
<feature type="domain" description="GH64" evidence="3">
    <location>
        <begin position="210"/>
        <end position="609"/>
    </location>
</feature>
<dbReference type="Gene3D" id="2.60.110.10">
    <property type="entry name" value="Thaumatin"/>
    <property type="match status" value="1"/>
</dbReference>
<dbReference type="InterPro" id="IPR037398">
    <property type="entry name" value="Glyco_hydro_64_fam"/>
</dbReference>
<feature type="domain" description="CBM56" evidence="2">
    <location>
        <begin position="29"/>
        <end position="118"/>
    </location>
</feature>
<evidence type="ECO:0000259" key="3">
    <source>
        <dbReference type="PROSITE" id="PS52006"/>
    </source>
</evidence>
<keyword evidence="1" id="KW-0732">Signal</keyword>
<dbReference type="InterPro" id="IPR037176">
    <property type="entry name" value="Osmotin/thaumatin-like_sf"/>
</dbReference>
<organism evidence="4 5">
    <name type="scientific">Roseateles amylovorans</name>
    <dbReference type="NCBI Taxonomy" id="2978473"/>
    <lineage>
        <taxon>Bacteria</taxon>
        <taxon>Pseudomonadati</taxon>
        <taxon>Pseudomonadota</taxon>
        <taxon>Betaproteobacteria</taxon>
        <taxon>Burkholderiales</taxon>
        <taxon>Sphaerotilaceae</taxon>
        <taxon>Roseateles</taxon>
    </lineage>
</organism>
<name>A0ABY6BA26_9BURK</name>
<feature type="chain" id="PRO_5046368672" evidence="1">
    <location>
        <begin position="29"/>
        <end position="609"/>
    </location>
</feature>
<dbReference type="PANTHER" id="PTHR38165:SF1">
    <property type="entry name" value="GLUCANASE B"/>
    <property type="match status" value="1"/>
</dbReference>
<gene>
    <name evidence="4" type="ORF">N4261_13185</name>
</gene>
<keyword evidence="5" id="KW-1185">Reference proteome</keyword>
<dbReference type="PANTHER" id="PTHR38165">
    <property type="match status" value="1"/>
</dbReference>
<accession>A0ABY6BA26</accession>
<reference evidence="4" key="1">
    <citation type="submission" date="2022-10" db="EMBL/GenBank/DDBJ databases">
        <title>Characterization and whole genome sequencing of a new Roseateles species, isolated from fresh water.</title>
        <authorList>
            <person name="Guliayeva D.Y."/>
            <person name="Akhremchuk A.E."/>
            <person name="Sikolenko M.A."/>
            <person name="Valentovich L.N."/>
            <person name="Sidarenka A.V."/>
        </authorList>
    </citation>
    <scope>NUCLEOTIDE SEQUENCE</scope>
    <source>
        <strain evidence="4">BIM B-1768</strain>
    </source>
</reference>
<dbReference type="InterPro" id="IPR042517">
    <property type="entry name" value="Glyco_hydro_64_N_2"/>
</dbReference>
<dbReference type="Gene3D" id="3.30.920.50">
    <property type="entry name" value="Beta-1,3-glucanase, C-terminal domain"/>
    <property type="match status" value="1"/>
</dbReference>
<evidence type="ECO:0000313" key="5">
    <source>
        <dbReference type="Proteomes" id="UP001064933"/>
    </source>
</evidence>
<sequence>MKRFLSWLATCLAVFSFLSLSLGSAAFAQTSASFSHGVATSGSQSLIWFKSNVATTWVDVHYQINGGGQQNLRMPYNAANGRHEQVLNGATSGQRVDYWFTYNNGNPAYDSARFSAVIGSAPQTVAAPTFSPAPGRYTTAQSVTLSTATAGASIRYTTDGSVPQASSPLYSGPINVSANTTIKAMGMRSGFNNSAVSSGDYVIEATGTWNGRTTFNIQNATNGRWTDAQVYWAIIGKSWETGEFVHVDMNGNVLPMRVSDNTVPKNGRNYANYFYTLAQTKSITIPAIDSARVLMSVGSPMYIEVNTDGAGRVAYAGANIENASDPNLDVVFDFGEFAIVPKGRPDQGIFVNTTRVDHFGFPLKLRLQGLGGYDRTVGEPLTETRDQLFTKFQSEVPAEFRSLAEPNFPNVPARTRILAPAHYTFRPGNVNGQYLDSYITEMWNRFKTQDLVFTLENLGTFRGRVDASTNRFVFTGGAQNGPYYINGQPNTAEVLLGAGKLDDPRKPDGSFQPDLIKATQLQIQAQVCAALNRHVLANPADWHRPSAFYPAGSRANWYAKFWHDHSIKGTEGSANGYGLAYGFAYDDVGNFSPSLHTTAPTVVTYTIGW</sequence>
<dbReference type="Pfam" id="PF22184">
    <property type="entry name" value="CBM_56"/>
    <property type="match status" value="1"/>
</dbReference>
<dbReference type="InterPro" id="IPR032477">
    <property type="entry name" value="Glyco_hydro_64"/>
</dbReference>
<dbReference type="Proteomes" id="UP001064933">
    <property type="component" value="Chromosome"/>
</dbReference>
<evidence type="ECO:0000259" key="2">
    <source>
        <dbReference type="PROSITE" id="PS52005"/>
    </source>
</evidence>
<protein>
    <submittedName>
        <fullName evidence="4">Beta-1,3-glucanase family protein</fullName>
    </submittedName>
</protein>
<dbReference type="RefSeq" id="WP_261760583.1">
    <property type="nucleotide sequence ID" value="NZ_CP104562.2"/>
</dbReference>
<dbReference type="InterPro" id="IPR059177">
    <property type="entry name" value="GH29D-like_dom"/>
</dbReference>
<dbReference type="Pfam" id="PF16483">
    <property type="entry name" value="Glyco_hydro_64"/>
    <property type="match status" value="1"/>
</dbReference>
<dbReference type="CDD" id="cd09214">
    <property type="entry name" value="GH64-like"/>
    <property type="match status" value="1"/>
</dbReference>
<proteinExistence type="predicted"/>
<dbReference type="EMBL" id="CP104562">
    <property type="protein sequence ID" value="UXH80766.1"/>
    <property type="molecule type" value="Genomic_DNA"/>
</dbReference>
<dbReference type="Pfam" id="PF13290">
    <property type="entry name" value="CHB_HEX_C_1"/>
    <property type="match status" value="1"/>
</dbReference>
<feature type="signal peptide" evidence="1">
    <location>
        <begin position="1"/>
        <end position="28"/>
    </location>
</feature>
<dbReference type="PROSITE" id="PS52005">
    <property type="entry name" value="CBM56"/>
    <property type="match status" value="1"/>
</dbReference>
<evidence type="ECO:0000256" key="1">
    <source>
        <dbReference type="SAM" id="SignalP"/>
    </source>
</evidence>
<dbReference type="PROSITE" id="PS52006">
    <property type="entry name" value="GH64"/>
    <property type="match status" value="1"/>
</dbReference>